<dbReference type="AlphaFoldDB" id="A1B5P8"/>
<gene>
    <name evidence="1" type="ordered locus">Pden_2758</name>
</gene>
<evidence type="ECO:0000313" key="1">
    <source>
        <dbReference type="EMBL" id="ABL70842.1"/>
    </source>
</evidence>
<sequence length="267" mass="30663">MTAPDISGWTGFIHGGNRWMVRRRKSRIERFFSLNQHRKRWGAWRHVAADPDLAAMRERIVEAGEPVQTGRTEKSLDLHLANLRREFSGQPELLLHHATLIVLIRREVRPAESLGQFLALWGEEAEFLCGNLNLRWLISAADTFADHAPDVQARAAAMMASLLGNTVKIYESDRYIRGAGVSAPLPKRVERLQTERVTLFDGMLVFTVGTEDTLRNMYWRLEPYFAAGHAGKILKTVYDRMQVNDTAFARLRALHRRDRTGWWEDEA</sequence>
<dbReference type="EMBL" id="CP000489">
    <property type="protein sequence ID" value="ABL70842.1"/>
    <property type="molecule type" value="Genomic_DNA"/>
</dbReference>
<evidence type="ECO:0000313" key="2">
    <source>
        <dbReference type="Proteomes" id="UP000000361"/>
    </source>
</evidence>
<name>A1B5P8_PARDP</name>
<proteinExistence type="predicted"/>
<keyword evidence="2" id="KW-1185">Reference proteome</keyword>
<reference evidence="2" key="1">
    <citation type="submission" date="2006-12" db="EMBL/GenBank/DDBJ databases">
        <title>Complete sequence of chromosome 1 of Paracoccus denitrificans PD1222.</title>
        <authorList>
            <person name="Copeland A."/>
            <person name="Lucas S."/>
            <person name="Lapidus A."/>
            <person name="Barry K."/>
            <person name="Detter J.C."/>
            <person name="Glavina del Rio T."/>
            <person name="Hammon N."/>
            <person name="Israni S."/>
            <person name="Dalin E."/>
            <person name="Tice H."/>
            <person name="Pitluck S."/>
            <person name="Munk A.C."/>
            <person name="Brettin T."/>
            <person name="Bruce D."/>
            <person name="Han C."/>
            <person name="Tapia R."/>
            <person name="Gilna P."/>
            <person name="Schmutz J."/>
            <person name="Larimer F."/>
            <person name="Land M."/>
            <person name="Hauser L."/>
            <person name="Kyrpides N."/>
            <person name="Lykidis A."/>
            <person name="Spiro S."/>
            <person name="Richardson D.J."/>
            <person name="Moir J.W.B."/>
            <person name="Ferguson S.J."/>
            <person name="van Spanning R.J.M."/>
            <person name="Richardson P."/>
        </authorList>
    </citation>
    <scope>NUCLEOTIDE SEQUENCE [LARGE SCALE GENOMIC DNA]</scope>
    <source>
        <strain evidence="2">Pd 1222</strain>
    </source>
</reference>
<dbReference type="Proteomes" id="UP000000361">
    <property type="component" value="Chromosome 1"/>
</dbReference>
<protein>
    <submittedName>
        <fullName evidence="1">Uncharacterized protein</fullName>
    </submittedName>
</protein>
<dbReference type="eggNOG" id="ENOG502ZCKS">
    <property type="taxonomic scope" value="Bacteria"/>
</dbReference>
<dbReference type="HOGENOM" id="CLU_1128682_0_0_5"/>
<dbReference type="EnsemblBacteria" id="ABL70842">
    <property type="protein sequence ID" value="ABL70842"/>
    <property type="gene ID" value="Pden_2758"/>
</dbReference>
<dbReference type="KEGG" id="pde:Pden_2758"/>
<dbReference type="STRING" id="318586.Pden_2758"/>
<organism evidence="1 2">
    <name type="scientific">Paracoccus denitrificans (strain Pd 1222)</name>
    <dbReference type="NCBI Taxonomy" id="318586"/>
    <lineage>
        <taxon>Bacteria</taxon>
        <taxon>Pseudomonadati</taxon>
        <taxon>Pseudomonadota</taxon>
        <taxon>Alphaproteobacteria</taxon>
        <taxon>Rhodobacterales</taxon>
        <taxon>Paracoccaceae</taxon>
        <taxon>Paracoccus</taxon>
    </lineage>
</organism>
<accession>A1B5P8</accession>